<evidence type="ECO:0000313" key="2">
    <source>
        <dbReference type="Proteomes" id="UP001061889"/>
    </source>
</evidence>
<dbReference type="Pfam" id="PF24072">
    <property type="entry name" value="T7_gp14"/>
    <property type="match status" value="1"/>
</dbReference>
<proteinExistence type="predicted"/>
<sequence length="203" mass="21602">MAAMLGMMAVQAGLSFLGGQSAKAQAKAQLRTQQIADSKEIVRDRLQASIRNAYATALGQVQLALNKKQTAQQMSSVRAGGVSALGDASLMSAYSGTMGASVDAVSSDIMQRSNEALTQLQENYDASLHDYNRSLDAMVVNTELSTPQQREYKYMGPSTMDNLLGAVTGTALSFAGNYANKKMKLELQEVVKKGSSISSILGF</sequence>
<organism evidence="1 2">
    <name type="scientific">Bacteriophage Phi NF-1</name>
    <dbReference type="NCBI Taxonomy" id="2900273"/>
    <lineage>
        <taxon>Viruses</taxon>
        <taxon>Duplodnaviria</taxon>
        <taxon>Heunggongvirae</taxon>
        <taxon>Uroviricota</taxon>
        <taxon>Caudoviricetes</taxon>
        <taxon>Autographivirales</taxon>
        <taxon>Autoscriptoviridae</taxon>
        <taxon>Catalonvirus</taxon>
        <taxon>Catalonvirus NF1</taxon>
    </lineage>
</organism>
<protein>
    <submittedName>
        <fullName evidence="1">Internal virion protein</fullName>
    </submittedName>
</protein>
<dbReference type="EMBL" id="OL634959">
    <property type="protein sequence ID" value="UMO77782.1"/>
    <property type="molecule type" value="Genomic_DNA"/>
</dbReference>
<evidence type="ECO:0000313" key="1">
    <source>
        <dbReference type="EMBL" id="UMO77782.1"/>
    </source>
</evidence>
<dbReference type="InterPro" id="IPR038996">
    <property type="entry name" value="Gp14"/>
</dbReference>
<dbReference type="Proteomes" id="UP001061889">
    <property type="component" value="Segment"/>
</dbReference>
<keyword evidence="2" id="KW-1185">Reference proteome</keyword>
<name>A0A976MFY4_9CAUD</name>
<accession>A0A976MFY4</accession>
<reference evidence="1" key="1">
    <citation type="submission" date="2021-11" db="EMBL/GenBank/DDBJ databases">
        <title>Phage-based biocontrol of nitrification in agricultural soil.</title>
        <authorList>
            <person name="Muniesa M."/>
            <person name="Quiros P."/>
            <person name="Salaet I."/>
        </authorList>
    </citation>
    <scope>NUCLEOTIDE SEQUENCE</scope>
</reference>